<evidence type="ECO:0000313" key="2">
    <source>
        <dbReference type="Proteomes" id="UP000641646"/>
    </source>
</evidence>
<proteinExistence type="predicted"/>
<dbReference type="RefSeq" id="WP_190471189.1">
    <property type="nucleotide sequence ID" value="NZ_JACJPW010000087.1"/>
</dbReference>
<dbReference type="AlphaFoldDB" id="A0A926ZIY4"/>
<gene>
    <name evidence="1" type="ORF">H6G03_26430</name>
</gene>
<protein>
    <submittedName>
        <fullName evidence="1">Uncharacterized protein</fullName>
    </submittedName>
</protein>
<reference evidence="1" key="1">
    <citation type="journal article" date="2015" name="ISME J.">
        <title>Draft Genome Sequence of Streptomyces incarnatus NRRL8089, which Produces the Nucleoside Antibiotic Sinefungin.</title>
        <authorList>
            <person name="Oshima K."/>
            <person name="Hattori M."/>
            <person name="Shimizu H."/>
            <person name="Fukuda K."/>
            <person name="Nemoto M."/>
            <person name="Inagaki K."/>
            <person name="Tamura T."/>
        </authorList>
    </citation>
    <scope>NUCLEOTIDE SEQUENCE</scope>
    <source>
        <strain evidence="1">FACHB-1375</strain>
    </source>
</reference>
<reference evidence="1" key="2">
    <citation type="submission" date="2020-08" db="EMBL/GenBank/DDBJ databases">
        <authorList>
            <person name="Chen M."/>
            <person name="Teng W."/>
            <person name="Zhao L."/>
            <person name="Hu C."/>
            <person name="Zhou Y."/>
            <person name="Han B."/>
            <person name="Song L."/>
            <person name="Shu W."/>
        </authorList>
    </citation>
    <scope>NUCLEOTIDE SEQUENCE</scope>
    <source>
        <strain evidence="1">FACHB-1375</strain>
    </source>
</reference>
<dbReference type="EMBL" id="JACJPW010000087">
    <property type="protein sequence ID" value="MBD2184565.1"/>
    <property type="molecule type" value="Genomic_DNA"/>
</dbReference>
<keyword evidence="2" id="KW-1185">Reference proteome</keyword>
<organism evidence="1 2">
    <name type="scientific">Aerosakkonema funiforme FACHB-1375</name>
    <dbReference type="NCBI Taxonomy" id="2949571"/>
    <lineage>
        <taxon>Bacteria</taxon>
        <taxon>Bacillati</taxon>
        <taxon>Cyanobacteriota</taxon>
        <taxon>Cyanophyceae</taxon>
        <taxon>Oscillatoriophycideae</taxon>
        <taxon>Aerosakkonematales</taxon>
        <taxon>Aerosakkonemataceae</taxon>
        <taxon>Aerosakkonema</taxon>
    </lineage>
</organism>
<sequence length="131" mass="15099">MKENKPDTGKKAKKPTNPPEILRAIGRRKLYNKYLKIVTYNLENGEIAMTLRQAEVAVKNPPVKVKNFLRETGENPRKVKMQNRCVTNMIPLSAVAQYWQHLNQRKKGNLMTEFGEELLADYLPKTDGDSR</sequence>
<accession>A0A926ZIY4</accession>
<name>A0A926ZIY4_9CYAN</name>
<dbReference type="Proteomes" id="UP000641646">
    <property type="component" value="Unassembled WGS sequence"/>
</dbReference>
<comment type="caution">
    <text evidence="1">The sequence shown here is derived from an EMBL/GenBank/DDBJ whole genome shotgun (WGS) entry which is preliminary data.</text>
</comment>
<evidence type="ECO:0000313" key="1">
    <source>
        <dbReference type="EMBL" id="MBD2184565.1"/>
    </source>
</evidence>